<keyword evidence="10" id="KW-1185">Reference proteome</keyword>
<evidence type="ECO:0000256" key="2">
    <source>
        <dbReference type="ARBA" id="ARBA00022475"/>
    </source>
</evidence>
<dbReference type="RefSeq" id="WP_157524242.1">
    <property type="nucleotide sequence ID" value="NZ_CP066775.1"/>
</dbReference>
<dbReference type="Proteomes" id="UP000429232">
    <property type="component" value="Chromosome"/>
</dbReference>
<keyword evidence="6" id="KW-1133">Transmembrane helix</keyword>
<evidence type="ECO:0000256" key="7">
    <source>
        <dbReference type="ARBA" id="ARBA00023136"/>
    </source>
</evidence>
<dbReference type="EMBL" id="CP066775">
    <property type="protein sequence ID" value="QQL48252.1"/>
    <property type="molecule type" value="Genomic_DNA"/>
</dbReference>
<keyword evidence="3" id="KW-0328">Glycosyltransferase</keyword>
<keyword evidence="7" id="KW-0472">Membrane</keyword>
<dbReference type="GO" id="GO:0009103">
    <property type="term" value="P:lipopolysaccharide biosynthetic process"/>
    <property type="evidence" value="ECO:0007669"/>
    <property type="project" value="UniProtKB-ARBA"/>
</dbReference>
<evidence type="ECO:0000259" key="8">
    <source>
        <dbReference type="Pfam" id="PF13231"/>
    </source>
</evidence>
<dbReference type="GO" id="GO:0016763">
    <property type="term" value="F:pentosyltransferase activity"/>
    <property type="evidence" value="ECO:0007669"/>
    <property type="project" value="TreeGrafter"/>
</dbReference>
<accession>A0A6I4I1N9</accession>
<reference evidence="9 10" key="1">
    <citation type="submission" date="2020-12" db="EMBL/GenBank/DDBJ databases">
        <title>HMF7856_wgs.fasta genome submission.</title>
        <authorList>
            <person name="Kang H."/>
            <person name="Kim H."/>
            <person name="Joh K."/>
        </authorList>
    </citation>
    <scope>NUCLEOTIDE SEQUENCE [LARGE SCALE GENOMIC DNA]</scope>
    <source>
        <strain evidence="9 10">HMF7856</strain>
    </source>
</reference>
<dbReference type="KEGG" id="mgik:GO620_008565"/>
<name>A0A6I4I1N9_9SPHI</name>
<sequence length="541" mass="62684">MKNILESNARKYTLLVIVITFIARLFVAAYTGLGIGESYYFRGALSFDLSYFDQPPLFFWLGGISVKLLGLTNLGLRFPSVLLFAGTSWLLYLVTARLFNPRSGFWAVVLINLSAVFTIPIAVWFQPDAPLMFFWMLSAYFIVELLFTYNNKEKLDRNKGKVYTLWILIGISMGLDVLSKYHVLFLLVGVFIFIIANKKQRHWLTHPGLYIAFLIAVALAFPVIWWNYKNDWISFTFQGNRAGSGTHGFSLHPEWFLRSIGGQALWLLPWIWVPLVIQLWTSFKSRSKSEAYGFIFWTSVLPLVFFTLVTLWSDLQYHFHWQAPGYMMLFIPLGFAVDKALNNHGKRSALFNRRWLTFSILFTCIVLLVANLQEITGFWRYYGPKWIVHFGGEKTEPTIQGTDYIDIQKRFEKEGWLNDPKIFTGSTRWWLTGKIDWALKGKKPIIVFDEDPRNLAFLVDPKTLVGDDAVILGQEHQKSIDLNVTPFFDSVTQMPDIIIYRSGVDELHLQVYYCKNFHKSVKPHEEFPVYRQLTGRPPFGN</sequence>
<dbReference type="GO" id="GO:0005886">
    <property type="term" value="C:plasma membrane"/>
    <property type="evidence" value="ECO:0007669"/>
    <property type="project" value="UniProtKB-SubCell"/>
</dbReference>
<dbReference type="AlphaFoldDB" id="A0A6I4I1N9"/>
<dbReference type="InterPro" id="IPR050297">
    <property type="entry name" value="LipidA_mod_glycosyltrf_83"/>
</dbReference>
<dbReference type="PANTHER" id="PTHR33908:SF11">
    <property type="entry name" value="MEMBRANE PROTEIN"/>
    <property type="match status" value="1"/>
</dbReference>
<keyword evidence="5" id="KW-0812">Transmembrane</keyword>
<evidence type="ECO:0000313" key="9">
    <source>
        <dbReference type="EMBL" id="QQL48252.1"/>
    </source>
</evidence>
<comment type="subcellular location">
    <subcellularLocation>
        <location evidence="1">Cell membrane</location>
        <topology evidence="1">Multi-pass membrane protein</topology>
    </subcellularLocation>
</comment>
<evidence type="ECO:0000256" key="6">
    <source>
        <dbReference type="ARBA" id="ARBA00022989"/>
    </source>
</evidence>
<evidence type="ECO:0000313" key="10">
    <source>
        <dbReference type="Proteomes" id="UP000429232"/>
    </source>
</evidence>
<protein>
    <submittedName>
        <fullName evidence="9">Glycosyltransferase family 39 protein</fullName>
    </submittedName>
</protein>
<keyword evidence="4 9" id="KW-0808">Transferase</keyword>
<feature type="domain" description="Glycosyltransferase RgtA/B/C/D-like" evidence="8">
    <location>
        <begin position="53"/>
        <end position="226"/>
    </location>
</feature>
<gene>
    <name evidence="9" type="ORF">GO620_008565</name>
</gene>
<proteinExistence type="predicted"/>
<keyword evidence="2" id="KW-1003">Cell membrane</keyword>
<evidence type="ECO:0000256" key="5">
    <source>
        <dbReference type="ARBA" id="ARBA00022692"/>
    </source>
</evidence>
<evidence type="ECO:0000256" key="1">
    <source>
        <dbReference type="ARBA" id="ARBA00004651"/>
    </source>
</evidence>
<dbReference type="InterPro" id="IPR038731">
    <property type="entry name" value="RgtA/B/C-like"/>
</dbReference>
<organism evidence="9 10">
    <name type="scientific">Mucilaginibacter ginkgonis</name>
    <dbReference type="NCBI Taxonomy" id="2682091"/>
    <lineage>
        <taxon>Bacteria</taxon>
        <taxon>Pseudomonadati</taxon>
        <taxon>Bacteroidota</taxon>
        <taxon>Sphingobacteriia</taxon>
        <taxon>Sphingobacteriales</taxon>
        <taxon>Sphingobacteriaceae</taxon>
        <taxon>Mucilaginibacter</taxon>
    </lineage>
</organism>
<dbReference type="Pfam" id="PF13231">
    <property type="entry name" value="PMT_2"/>
    <property type="match status" value="1"/>
</dbReference>
<evidence type="ECO:0000256" key="4">
    <source>
        <dbReference type="ARBA" id="ARBA00022679"/>
    </source>
</evidence>
<evidence type="ECO:0000256" key="3">
    <source>
        <dbReference type="ARBA" id="ARBA00022676"/>
    </source>
</evidence>
<dbReference type="PANTHER" id="PTHR33908">
    <property type="entry name" value="MANNOSYLTRANSFERASE YKCB-RELATED"/>
    <property type="match status" value="1"/>
</dbReference>